<evidence type="ECO:0000259" key="2">
    <source>
        <dbReference type="Pfam" id="PF22827"/>
    </source>
</evidence>
<organism evidence="3 4">
    <name type="scientific">Carboxylicivirga linearis</name>
    <dbReference type="NCBI Taxonomy" id="1628157"/>
    <lineage>
        <taxon>Bacteria</taxon>
        <taxon>Pseudomonadati</taxon>
        <taxon>Bacteroidota</taxon>
        <taxon>Bacteroidia</taxon>
        <taxon>Marinilabiliales</taxon>
        <taxon>Marinilabiliaceae</taxon>
        <taxon>Carboxylicivirga</taxon>
    </lineage>
</organism>
<protein>
    <recommendedName>
        <fullName evidence="2">Gliding motility protein GldL-like N-terminal domain-containing protein</fullName>
    </recommendedName>
</protein>
<keyword evidence="4" id="KW-1185">Reference proteome</keyword>
<feature type="transmembrane region" description="Helical" evidence="1">
    <location>
        <begin position="131"/>
        <end position="154"/>
    </location>
</feature>
<dbReference type="InterPro" id="IPR055087">
    <property type="entry name" value="GldL-like_N"/>
</dbReference>
<keyword evidence="1" id="KW-0812">Transmembrane</keyword>
<keyword evidence="1" id="KW-1133">Transmembrane helix</keyword>
<evidence type="ECO:0000313" key="3">
    <source>
        <dbReference type="EMBL" id="MBS2099616.1"/>
    </source>
</evidence>
<gene>
    <name evidence="3" type="ORF">KEM10_15075</name>
</gene>
<feature type="domain" description="Gliding motility protein GldL-like N-terminal" evidence="2">
    <location>
        <begin position="74"/>
        <end position="116"/>
    </location>
</feature>
<evidence type="ECO:0000313" key="4">
    <source>
        <dbReference type="Proteomes" id="UP000708576"/>
    </source>
</evidence>
<feature type="transmembrane region" description="Helical" evidence="1">
    <location>
        <begin position="100"/>
        <end position="119"/>
    </location>
</feature>
<comment type="caution">
    <text evidence="3">The sequence shown here is derived from an EMBL/GenBank/DDBJ whole genome shotgun (WGS) entry which is preliminary data.</text>
</comment>
<name>A0ABS5JYY7_9BACT</name>
<dbReference type="Pfam" id="PF22827">
    <property type="entry name" value="GldL_N"/>
    <property type="match status" value="1"/>
</dbReference>
<feature type="transmembrane region" description="Helical" evidence="1">
    <location>
        <begin position="69"/>
        <end position="88"/>
    </location>
</feature>
<dbReference type="EMBL" id="JAGUCO010000012">
    <property type="protein sequence ID" value="MBS2099616.1"/>
    <property type="molecule type" value="Genomic_DNA"/>
</dbReference>
<reference evidence="3 4" key="1">
    <citation type="journal article" date="2015" name="Int. J. Syst. Evol. Microbiol.">
        <title>Carboxylicivirga linearis sp. nov., isolated from a sea cucumber culture pond.</title>
        <authorList>
            <person name="Wang F.Q."/>
            <person name="Zhou Y.X."/>
            <person name="Lin X.Z."/>
            <person name="Chen G.J."/>
            <person name="Du Z.J."/>
        </authorList>
    </citation>
    <scope>NUCLEOTIDE SEQUENCE [LARGE SCALE GENOMIC DNA]</scope>
    <source>
        <strain evidence="3 4">FB218</strain>
    </source>
</reference>
<feature type="transmembrane region" description="Helical" evidence="1">
    <location>
        <begin position="7"/>
        <end position="23"/>
    </location>
</feature>
<accession>A0ABS5JYY7</accession>
<dbReference type="RefSeq" id="WP_212216857.1">
    <property type="nucleotide sequence ID" value="NZ_JAGUCO010000012.1"/>
</dbReference>
<sequence length="211" mass="24388">MKKLEIILGIIATTAFIMNLFFVPGSSLLILLSLGTLTILYYAFSLLLFNKIDLNQIGNRYTYQGISKLRIIGSIAAGIVLSTTYAGIMFKLIHYPGATIVLNIGLITNLVVFIVILIKHLRINDNYYLRILKRIMIIGGIGLMLVSISELTIVKFKFRNYPEYINIYEAHINDPQNEELRIKKEIEFYRITMSEEEFKTYMDYRQNQLKE</sequence>
<proteinExistence type="predicted"/>
<feature type="transmembrane region" description="Helical" evidence="1">
    <location>
        <begin position="29"/>
        <end position="49"/>
    </location>
</feature>
<dbReference type="Proteomes" id="UP000708576">
    <property type="component" value="Unassembled WGS sequence"/>
</dbReference>
<keyword evidence="1" id="KW-0472">Membrane</keyword>
<evidence type="ECO:0000256" key="1">
    <source>
        <dbReference type="SAM" id="Phobius"/>
    </source>
</evidence>